<proteinExistence type="predicted"/>
<dbReference type="PANTHER" id="PTHR23150">
    <property type="entry name" value="SULFATASE MODIFYING FACTOR 1, 2"/>
    <property type="match status" value="1"/>
</dbReference>
<gene>
    <name evidence="2" type="ORF">SAMN05661012_02327</name>
</gene>
<dbReference type="Pfam" id="PF03781">
    <property type="entry name" value="FGE-sulfatase"/>
    <property type="match status" value="1"/>
</dbReference>
<reference evidence="2 3" key="1">
    <citation type="submission" date="2016-11" db="EMBL/GenBank/DDBJ databases">
        <authorList>
            <person name="Jaros S."/>
            <person name="Januszkiewicz K."/>
            <person name="Wedrychowicz H."/>
        </authorList>
    </citation>
    <scope>NUCLEOTIDE SEQUENCE [LARGE SCALE GENOMIC DNA]</scope>
    <source>
        <strain evidence="2 3">DSM 784</strain>
    </source>
</reference>
<dbReference type="InterPro" id="IPR042095">
    <property type="entry name" value="SUMF_sf"/>
</dbReference>
<dbReference type="PANTHER" id="PTHR23150:SF19">
    <property type="entry name" value="FORMYLGLYCINE-GENERATING ENZYME"/>
    <property type="match status" value="1"/>
</dbReference>
<feature type="domain" description="Sulfatase-modifying factor enzyme-like" evidence="1">
    <location>
        <begin position="36"/>
        <end position="341"/>
    </location>
</feature>
<dbReference type="AlphaFoldDB" id="A0A1K1PYV9"/>
<evidence type="ECO:0000313" key="2">
    <source>
        <dbReference type="EMBL" id="SFW52046.1"/>
    </source>
</evidence>
<dbReference type="InterPro" id="IPR016187">
    <property type="entry name" value="CTDL_fold"/>
</dbReference>
<dbReference type="GO" id="GO:0120147">
    <property type="term" value="F:formylglycine-generating oxidase activity"/>
    <property type="evidence" value="ECO:0007669"/>
    <property type="project" value="TreeGrafter"/>
</dbReference>
<dbReference type="SUPFAM" id="SSF56436">
    <property type="entry name" value="C-type lectin-like"/>
    <property type="match status" value="1"/>
</dbReference>
<dbReference type="InterPro" id="IPR005532">
    <property type="entry name" value="SUMF_dom"/>
</dbReference>
<dbReference type="EMBL" id="FPIZ01000006">
    <property type="protein sequence ID" value="SFW52046.1"/>
    <property type="molecule type" value="Genomic_DNA"/>
</dbReference>
<dbReference type="Gene3D" id="3.90.1580.10">
    <property type="entry name" value="paralog of FGE (formylglycine-generating enzyme)"/>
    <property type="match status" value="1"/>
</dbReference>
<evidence type="ECO:0000313" key="3">
    <source>
        <dbReference type="Proteomes" id="UP000183788"/>
    </source>
</evidence>
<evidence type="ECO:0000259" key="1">
    <source>
        <dbReference type="Pfam" id="PF03781"/>
    </source>
</evidence>
<dbReference type="STRING" id="1004.SAMN05661012_02327"/>
<dbReference type="Proteomes" id="UP000183788">
    <property type="component" value="Unassembled WGS sequence"/>
</dbReference>
<protein>
    <submittedName>
        <fullName evidence="2">Formylglycine-generating enzyme, required for sulfatase activity, contains SUMF1/FGE domain</fullName>
    </submittedName>
</protein>
<sequence length="341" mass="37442">MPLYLLAGAISLNACQSREKKISSNDSVLATTTDTANHMILIPGGTFIMGASDADARQDEQPRHSVTVDSFWIDEHEVTNAEFARFVEATGYVTTAEKPISKEEFMQQLPPGSPEPDSSMLLPGALVFTPPNHAVPLDDISQWWTFTLGASWKHPQGPGSEISGKENLPVVQVSWDDAQAYARWAGKRLPTEAEWEFAARGGLNDQPYTWGSDPVTSGQPKANTWSGNFPYQNTGIDGFTGLAPVRSFPANGYGLYDMAGNVWEWVADWYDVDYYKHADHTHNPKGPGKGNDPDDPAVAKHTIRGGSFMCTDQYCSGYRVTARMKSSPESGLENLGFRCVR</sequence>
<accession>A0A1K1PYV9</accession>
<organism evidence="2 3">
    <name type="scientific">Chitinophaga sancti</name>
    <dbReference type="NCBI Taxonomy" id="1004"/>
    <lineage>
        <taxon>Bacteria</taxon>
        <taxon>Pseudomonadati</taxon>
        <taxon>Bacteroidota</taxon>
        <taxon>Chitinophagia</taxon>
        <taxon>Chitinophagales</taxon>
        <taxon>Chitinophagaceae</taxon>
        <taxon>Chitinophaga</taxon>
    </lineage>
</organism>
<name>A0A1K1PYV9_9BACT</name>
<dbReference type="InterPro" id="IPR051043">
    <property type="entry name" value="Sulfatase_Mod_Factor_Kinase"/>
</dbReference>